<keyword evidence="2" id="KW-1185">Reference proteome</keyword>
<gene>
    <name evidence="1" type="ORF">OESDEN_02584</name>
</gene>
<dbReference type="SUPFAM" id="SSF53474">
    <property type="entry name" value="alpha/beta-Hydrolases"/>
    <property type="match status" value="1"/>
</dbReference>
<accession>A0A0B1TMV6</accession>
<dbReference type="EMBL" id="KN549454">
    <property type="protein sequence ID" value="KHJ97446.1"/>
    <property type="molecule type" value="Genomic_DNA"/>
</dbReference>
<evidence type="ECO:0000313" key="1">
    <source>
        <dbReference type="EMBL" id="KHJ97446.1"/>
    </source>
</evidence>
<dbReference type="AlphaFoldDB" id="A0A0B1TMV6"/>
<evidence type="ECO:0008006" key="3">
    <source>
        <dbReference type="Google" id="ProtNLM"/>
    </source>
</evidence>
<organism evidence="1 2">
    <name type="scientific">Oesophagostomum dentatum</name>
    <name type="common">Nodular worm</name>
    <dbReference type="NCBI Taxonomy" id="61180"/>
    <lineage>
        <taxon>Eukaryota</taxon>
        <taxon>Metazoa</taxon>
        <taxon>Ecdysozoa</taxon>
        <taxon>Nematoda</taxon>
        <taxon>Chromadorea</taxon>
        <taxon>Rhabditida</taxon>
        <taxon>Rhabditina</taxon>
        <taxon>Rhabditomorpha</taxon>
        <taxon>Strongyloidea</taxon>
        <taxon>Strongylidae</taxon>
        <taxon>Oesophagostomum</taxon>
    </lineage>
</organism>
<protein>
    <recommendedName>
        <fullName evidence="3">Alpha/beta hydrolase fold-3 domain-containing protein</fullName>
    </recommendedName>
</protein>
<name>A0A0B1TMV6_OESDE</name>
<dbReference type="OrthoDB" id="433474at2759"/>
<sequence>MLKIEGTYKGKWTNRANSKYPQASKITLAGHSAGAQLAFKVTAQLKNPRIKNLVLFAGVFDLKELPFCEIGTAIGMTPEEATKNSCKAEELAKLDVRVQILFAIKDAPRLVEQNRAIIEEAKKLGINVDAHEFVECDHFNLIHGLRHEHESQTKKFISFLGSDDA</sequence>
<dbReference type="Gene3D" id="3.40.50.1820">
    <property type="entry name" value="alpha/beta hydrolase"/>
    <property type="match status" value="1"/>
</dbReference>
<dbReference type="InterPro" id="IPR029058">
    <property type="entry name" value="AB_hydrolase_fold"/>
</dbReference>
<dbReference type="Proteomes" id="UP000053660">
    <property type="component" value="Unassembled WGS sequence"/>
</dbReference>
<reference evidence="1 2" key="1">
    <citation type="submission" date="2014-03" db="EMBL/GenBank/DDBJ databases">
        <title>Draft genome of the hookworm Oesophagostomum dentatum.</title>
        <authorList>
            <person name="Mitreva M."/>
        </authorList>
    </citation>
    <scope>NUCLEOTIDE SEQUENCE [LARGE SCALE GENOMIC DNA]</scope>
    <source>
        <strain evidence="1 2">OD-Hann</strain>
    </source>
</reference>
<evidence type="ECO:0000313" key="2">
    <source>
        <dbReference type="Proteomes" id="UP000053660"/>
    </source>
</evidence>
<proteinExistence type="predicted"/>